<dbReference type="RefSeq" id="WP_347783309.1">
    <property type="nucleotide sequence ID" value="NZ_JBBMFV010000004.1"/>
</dbReference>
<keyword evidence="1" id="KW-1133">Transmembrane helix</keyword>
<feature type="transmembrane region" description="Helical" evidence="1">
    <location>
        <begin position="426"/>
        <end position="445"/>
    </location>
</feature>
<keyword evidence="1" id="KW-0812">Transmembrane</keyword>
<evidence type="ECO:0000313" key="4">
    <source>
        <dbReference type="Proteomes" id="UP001448614"/>
    </source>
</evidence>
<gene>
    <name evidence="3" type="ORF">V3C41_17320</name>
</gene>
<keyword evidence="1" id="KW-0472">Membrane</keyword>
<dbReference type="InterPro" id="IPR020579">
    <property type="entry name" value="Exonuc_VII_lsu_C"/>
</dbReference>
<keyword evidence="4" id="KW-1185">Reference proteome</keyword>
<evidence type="ECO:0000256" key="1">
    <source>
        <dbReference type="SAM" id="Phobius"/>
    </source>
</evidence>
<name>A0ABV0GW42_PAENI</name>
<sequence>MENRLASVRTVEEVYEELRAPLKAFVLTVVAECRNAGANNSGWTFDLVTVSRDRTFVLPARIWDNELTSIRRALGEAGASFEEAMIDGMELEVSGQLRMWPASGDIYLKVTGIKPDFRLRGALLFKDRQTLKSLTADFPNHSRLLVDDDSIYEDAKDGLKVERIRKVTVISPEKSQGVEDFKHHLTISHSRFKPEITYRHMSWARETAAETLRSYCDEARRDGHDLVVITRGGGHWRSMRGFQDEGLARAILESPVPVITGIGHRQDVSIADRAAIASFTTPTAAAVAITTQSSGPSASAQKYGMSFKERLGAEQKKVARLDRELSSVKFSLAQSQAELASANAALQQCDADLRASNYALGESRASHISSARKHGHDLLELATRRVRGYTWLLTLATLATAITLLLNSELVSSWMTGEPDSGIGLWPSIAVVGISAIALSLQYTSRKRIDQKHNKPLKRPPASAREWEIRVMDVKTVRTLRKLRHHLPRD</sequence>
<dbReference type="InterPro" id="IPR003753">
    <property type="entry name" value="Exonuc_VII_L"/>
</dbReference>
<feature type="transmembrane region" description="Helical" evidence="1">
    <location>
        <begin position="388"/>
        <end position="406"/>
    </location>
</feature>
<dbReference type="Proteomes" id="UP001448614">
    <property type="component" value="Unassembled WGS sequence"/>
</dbReference>
<protein>
    <submittedName>
        <fullName evidence="3">Exodeoxyribonuclease VII large subunit</fullName>
    </submittedName>
</protein>
<reference evidence="3 4" key="1">
    <citation type="journal article" date="2024" name="Appl. Microbiol. Biotechnol.">
        <title>Biosynthetic gene clusters with biotechnological applications in novel Antarctic isolates from Actinomycetota.</title>
        <authorList>
            <person name="Bruna P."/>
            <person name="Nunez-Montero K."/>
            <person name="Contreras M.J."/>
            <person name="Leal K."/>
            <person name="Garcia M."/>
            <person name="Abanto M."/>
            <person name="Barrientos L."/>
        </authorList>
    </citation>
    <scope>NUCLEOTIDE SEQUENCE [LARGE SCALE GENOMIC DNA]</scope>
    <source>
        <strain evidence="3 4">Se16.17</strain>
    </source>
</reference>
<comment type="caution">
    <text evidence="3">The sequence shown here is derived from an EMBL/GenBank/DDBJ whole genome shotgun (WGS) entry which is preliminary data.</text>
</comment>
<accession>A0ABV0GW42</accession>
<dbReference type="EMBL" id="JBBMFV010000004">
    <property type="protein sequence ID" value="MEO3942830.1"/>
    <property type="molecule type" value="Genomic_DNA"/>
</dbReference>
<evidence type="ECO:0000313" key="3">
    <source>
        <dbReference type="EMBL" id="MEO3942830.1"/>
    </source>
</evidence>
<proteinExistence type="predicted"/>
<feature type="domain" description="Exonuclease VII large subunit C-terminal" evidence="2">
    <location>
        <begin position="164"/>
        <end position="367"/>
    </location>
</feature>
<evidence type="ECO:0000259" key="2">
    <source>
        <dbReference type="Pfam" id="PF02601"/>
    </source>
</evidence>
<dbReference type="PANTHER" id="PTHR30008">
    <property type="entry name" value="EXODEOXYRIBONUCLEASE 7 LARGE SUBUNIT"/>
    <property type="match status" value="1"/>
</dbReference>
<organism evidence="3 4">
    <name type="scientific">Paenarthrobacter nicotinovorans</name>
    <name type="common">Arthrobacter nicotinovorans</name>
    <dbReference type="NCBI Taxonomy" id="29320"/>
    <lineage>
        <taxon>Bacteria</taxon>
        <taxon>Bacillati</taxon>
        <taxon>Actinomycetota</taxon>
        <taxon>Actinomycetes</taxon>
        <taxon>Micrococcales</taxon>
        <taxon>Micrococcaceae</taxon>
        <taxon>Paenarthrobacter</taxon>
    </lineage>
</organism>
<dbReference type="Pfam" id="PF02601">
    <property type="entry name" value="Exonuc_VII_L"/>
    <property type="match status" value="1"/>
</dbReference>
<dbReference type="PANTHER" id="PTHR30008:SF0">
    <property type="entry name" value="EXODEOXYRIBONUCLEASE 7 LARGE SUBUNIT"/>
    <property type="match status" value="1"/>
</dbReference>